<organism evidence="8 9">
    <name type="scientific">Hymenoscyphus fraxineus</name>
    <dbReference type="NCBI Taxonomy" id="746836"/>
    <lineage>
        <taxon>Eukaryota</taxon>
        <taxon>Fungi</taxon>
        <taxon>Dikarya</taxon>
        <taxon>Ascomycota</taxon>
        <taxon>Pezizomycotina</taxon>
        <taxon>Leotiomycetes</taxon>
        <taxon>Helotiales</taxon>
        <taxon>Helotiaceae</taxon>
        <taxon>Hymenoscyphus</taxon>
    </lineage>
</organism>
<feature type="transmembrane region" description="Helical" evidence="6">
    <location>
        <begin position="253"/>
        <end position="274"/>
    </location>
</feature>
<feature type="transmembrane region" description="Helical" evidence="6">
    <location>
        <begin position="210"/>
        <end position="233"/>
    </location>
</feature>
<accession>A0A9N9PXQ1</accession>
<reference evidence="8" key="1">
    <citation type="submission" date="2021-07" db="EMBL/GenBank/DDBJ databases">
        <authorList>
            <person name="Durling M."/>
        </authorList>
    </citation>
    <scope>NUCLEOTIDE SEQUENCE</scope>
</reference>
<proteinExistence type="inferred from homology"/>
<feature type="transmembrane region" description="Helical" evidence="6">
    <location>
        <begin position="50"/>
        <end position="75"/>
    </location>
</feature>
<comment type="similarity">
    <text evidence="5">Belongs to the SAT4 family.</text>
</comment>
<dbReference type="GO" id="GO:0016020">
    <property type="term" value="C:membrane"/>
    <property type="evidence" value="ECO:0007669"/>
    <property type="project" value="UniProtKB-SubCell"/>
</dbReference>
<dbReference type="OrthoDB" id="5342292at2759"/>
<dbReference type="InterPro" id="IPR049326">
    <property type="entry name" value="Rhodopsin_dom_fungi"/>
</dbReference>
<keyword evidence="9" id="KW-1185">Reference proteome</keyword>
<keyword evidence="4 6" id="KW-0472">Membrane</keyword>
<keyword evidence="3 6" id="KW-1133">Transmembrane helix</keyword>
<feature type="domain" description="Rhodopsin" evidence="7">
    <location>
        <begin position="48"/>
        <end position="269"/>
    </location>
</feature>
<evidence type="ECO:0000256" key="5">
    <source>
        <dbReference type="ARBA" id="ARBA00038359"/>
    </source>
</evidence>
<keyword evidence="2 6" id="KW-0812">Transmembrane</keyword>
<dbReference type="PANTHER" id="PTHR33048">
    <property type="entry name" value="PTH11-LIKE INTEGRAL MEMBRANE PROTEIN (AFU_ORTHOLOGUE AFUA_5G11245)"/>
    <property type="match status" value="1"/>
</dbReference>
<feature type="transmembrane region" description="Helical" evidence="6">
    <location>
        <begin position="95"/>
        <end position="117"/>
    </location>
</feature>
<dbReference type="EMBL" id="CAJVRL010000081">
    <property type="protein sequence ID" value="CAG8957877.1"/>
    <property type="molecule type" value="Genomic_DNA"/>
</dbReference>
<dbReference type="InterPro" id="IPR052337">
    <property type="entry name" value="SAT4-like"/>
</dbReference>
<evidence type="ECO:0000256" key="3">
    <source>
        <dbReference type="ARBA" id="ARBA00022989"/>
    </source>
</evidence>
<name>A0A9N9PXQ1_9HELO</name>
<gene>
    <name evidence="8" type="ORF">HYFRA_00000217</name>
</gene>
<dbReference type="PANTHER" id="PTHR33048:SF47">
    <property type="entry name" value="INTEGRAL MEMBRANE PROTEIN-RELATED"/>
    <property type="match status" value="1"/>
</dbReference>
<evidence type="ECO:0000256" key="2">
    <source>
        <dbReference type="ARBA" id="ARBA00022692"/>
    </source>
</evidence>
<evidence type="ECO:0000256" key="6">
    <source>
        <dbReference type="SAM" id="Phobius"/>
    </source>
</evidence>
<evidence type="ECO:0000313" key="8">
    <source>
        <dbReference type="EMBL" id="CAG8957877.1"/>
    </source>
</evidence>
<feature type="transmembrane region" description="Helical" evidence="6">
    <location>
        <begin position="177"/>
        <end position="198"/>
    </location>
</feature>
<evidence type="ECO:0000259" key="7">
    <source>
        <dbReference type="Pfam" id="PF20684"/>
    </source>
</evidence>
<dbReference type="Pfam" id="PF20684">
    <property type="entry name" value="Fung_rhodopsin"/>
    <property type="match status" value="1"/>
</dbReference>
<dbReference type="Proteomes" id="UP000696280">
    <property type="component" value="Unassembled WGS sequence"/>
</dbReference>
<feature type="transmembrane region" description="Helical" evidence="6">
    <location>
        <begin position="129"/>
        <end position="157"/>
    </location>
</feature>
<feature type="transmembrane region" description="Helical" evidence="6">
    <location>
        <begin position="16"/>
        <end position="38"/>
    </location>
</feature>
<comment type="subcellular location">
    <subcellularLocation>
        <location evidence="1">Membrane</location>
        <topology evidence="1">Multi-pass membrane protein</topology>
    </subcellularLocation>
</comment>
<evidence type="ECO:0000256" key="4">
    <source>
        <dbReference type="ARBA" id="ARBA00023136"/>
    </source>
</evidence>
<dbReference type="AlphaFoldDB" id="A0A9N9PXQ1"/>
<evidence type="ECO:0000256" key="1">
    <source>
        <dbReference type="ARBA" id="ARBA00004141"/>
    </source>
</evidence>
<protein>
    <recommendedName>
        <fullName evidence="7">Rhodopsin domain-containing protein</fullName>
    </recommendedName>
</protein>
<comment type="caution">
    <text evidence="8">The sequence shown here is derived from an EMBL/GenBank/DDBJ whole genome shotgun (WGS) entry which is preliminary data.</text>
</comment>
<sequence>MVQHSALYVDEDQSRVVFGVSIGVLVLEVISFALFIVGRGKIKMLNSFETYLLVPAFFCALLSPISTLYLVAHGLKRDGKVLFISEVQIWLKFTILMQSFAWIVGCSVSKISILLIGHKVFVHPVYRPISFVIMAIVVIHAVVGIVLACTLCTPLAYEWNKTIPGGHCIDVEKTFTWISFPNIVTDVAMVILPQPFIWRLKLAREQKIGLTITFITFGIGTITSIVRFAKYFTFNLGDNKWDLLSHLWTTIEIGGYFISACLPSVRALLAPVIARIKSQDCSSGGSL</sequence>
<evidence type="ECO:0000313" key="9">
    <source>
        <dbReference type="Proteomes" id="UP000696280"/>
    </source>
</evidence>